<dbReference type="EMBL" id="MCFA01000066">
    <property type="protein sequence ID" value="ORY10975.1"/>
    <property type="molecule type" value="Genomic_DNA"/>
</dbReference>
<evidence type="ECO:0000259" key="5">
    <source>
        <dbReference type="PROSITE" id="PS51718"/>
    </source>
</evidence>
<dbReference type="PROSITE" id="PS51388">
    <property type="entry name" value="GED"/>
    <property type="match status" value="1"/>
</dbReference>
<dbReference type="Gene3D" id="3.40.50.300">
    <property type="entry name" value="P-loop containing nucleotide triphosphate hydrolases"/>
    <property type="match status" value="1"/>
</dbReference>
<feature type="region of interest" description="Disordered" evidence="3">
    <location>
        <begin position="548"/>
        <end position="570"/>
    </location>
</feature>
<dbReference type="InterPro" id="IPR045063">
    <property type="entry name" value="Dynamin_N"/>
</dbReference>
<evidence type="ECO:0000259" key="4">
    <source>
        <dbReference type="PROSITE" id="PS51388"/>
    </source>
</evidence>
<keyword evidence="7" id="KW-1185">Reference proteome</keyword>
<keyword evidence="2" id="KW-0342">GTP-binding</keyword>
<organism evidence="6 7">
    <name type="scientific">Clohesyomyces aquaticus</name>
    <dbReference type="NCBI Taxonomy" id="1231657"/>
    <lineage>
        <taxon>Eukaryota</taxon>
        <taxon>Fungi</taxon>
        <taxon>Dikarya</taxon>
        <taxon>Ascomycota</taxon>
        <taxon>Pezizomycotina</taxon>
        <taxon>Dothideomycetes</taxon>
        <taxon>Pleosporomycetidae</taxon>
        <taxon>Pleosporales</taxon>
        <taxon>Lindgomycetaceae</taxon>
        <taxon>Clohesyomyces</taxon>
    </lineage>
</organism>
<dbReference type="Proteomes" id="UP000193144">
    <property type="component" value="Unassembled WGS sequence"/>
</dbReference>
<evidence type="ECO:0000313" key="6">
    <source>
        <dbReference type="EMBL" id="ORY10975.1"/>
    </source>
</evidence>
<evidence type="ECO:0000256" key="3">
    <source>
        <dbReference type="SAM" id="MobiDB-lite"/>
    </source>
</evidence>
<sequence>MGGATQTTGRKSTGDAAAANLSVATPQPSSGSTIIDEPVSGMGEGSGYATPNNSQPPDARSDVSHASLGLSFSPSHGESTDSHANYTVGGEVDPLGKYVMDVIDTINKLESLGLQKFKIPLPKCVVLGDQSAGKSSVIEGISGITTPRSTDTCTRCPLFIKMHPGDPGTRWNAEVVLRKSFSYDGRSGRGQARRFPGWQEQQTTEEVKFATTSEPTELEGIIGRAQLAILSPNRDPAEFCLSTTMDWQHTPLTEFSPNVVCISVSAPGLPILSFYDLPGTIGQSEDPSRHYLVKFVKDLVREYIADQDALILVACSLENDIHNSQAAGILRDMNATSRSIGVLTKPDRLPPGTREEALAAILGGQKFQLGHGYFSVKNLGQHGIEARISHENARQQERDFFAHNAPWCTSLQHFRHRFGILRLQDYISKKLAAHSLKALPLIRSELQQRLQGVERQLSACPKPPTHNAGNVVSDILLKFSGHIQKEMEGEYPHNTWRNIWETLQADFASGLASMKPTMATYGILDKGLTEPSAPMGASMDDALVLDSEEEEADVDQALPETSSKKRKVEETIATPTGKSMKPSTPHSRFKKSFHLDNVSRELSQISKSKFPDQLQPKVLDAMILETIKHWEEPMKSFFDNLGQQLKGHMQKVFGTTFEPWKDAEIYHAAWVIIGKLMDNHLEEQQLMAKDAFIDEHEGPYIFHREYLAFQKTQVSETYQQARFTKRMNLYFDELDKATNKETSKAERLARVKREAELRKLLSKEPYTNEIEVVAKITSYYLIASRRFHDSICMRIESKFFKLLRTQLRNELASKLRIFDEDGHSTCMRLLAEPAERQAKRQELENARAALLKGQAHLDDLAARYAEEPSAHG</sequence>
<dbReference type="InterPro" id="IPR027417">
    <property type="entry name" value="P-loop_NTPase"/>
</dbReference>
<dbReference type="GO" id="GO:0003924">
    <property type="term" value="F:GTPase activity"/>
    <property type="evidence" value="ECO:0007669"/>
    <property type="project" value="InterPro"/>
</dbReference>
<feature type="compositionally biased region" description="Polar residues" evidence="3">
    <location>
        <begin position="70"/>
        <end position="85"/>
    </location>
</feature>
<dbReference type="AlphaFoldDB" id="A0A1Y1ZMC2"/>
<dbReference type="InterPro" id="IPR000375">
    <property type="entry name" value="Dynamin_stalk"/>
</dbReference>
<feature type="domain" description="GED" evidence="4">
    <location>
        <begin position="769"/>
        <end position="865"/>
    </location>
</feature>
<feature type="compositionally biased region" description="Polar residues" evidence="3">
    <location>
        <begin position="22"/>
        <end position="33"/>
    </location>
</feature>
<keyword evidence="1" id="KW-0547">Nucleotide-binding</keyword>
<dbReference type="SUPFAM" id="SSF52540">
    <property type="entry name" value="P-loop containing nucleoside triphosphate hydrolases"/>
    <property type="match status" value="1"/>
</dbReference>
<dbReference type="SMART" id="SM00053">
    <property type="entry name" value="DYNc"/>
    <property type="match status" value="1"/>
</dbReference>
<dbReference type="GO" id="GO:0005886">
    <property type="term" value="C:plasma membrane"/>
    <property type="evidence" value="ECO:0007669"/>
    <property type="project" value="TreeGrafter"/>
</dbReference>
<dbReference type="PANTHER" id="PTHR11566">
    <property type="entry name" value="DYNAMIN"/>
    <property type="match status" value="1"/>
</dbReference>
<proteinExistence type="predicted"/>
<evidence type="ECO:0000256" key="1">
    <source>
        <dbReference type="ARBA" id="ARBA00022741"/>
    </source>
</evidence>
<dbReference type="CDD" id="cd08771">
    <property type="entry name" value="DLP_1"/>
    <property type="match status" value="1"/>
</dbReference>
<dbReference type="GO" id="GO:0005525">
    <property type="term" value="F:GTP binding"/>
    <property type="evidence" value="ECO:0007669"/>
    <property type="project" value="InterPro"/>
</dbReference>
<dbReference type="InterPro" id="IPR030381">
    <property type="entry name" value="G_DYNAMIN_dom"/>
</dbReference>
<dbReference type="InterPro" id="IPR020850">
    <property type="entry name" value="GED_dom"/>
</dbReference>
<keyword evidence="6" id="KW-0378">Hydrolase</keyword>
<dbReference type="InterPro" id="IPR001401">
    <property type="entry name" value="Dynamin_GTPase"/>
</dbReference>
<comment type="caution">
    <text evidence="6">The sequence shown here is derived from an EMBL/GenBank/DDBJ whole genome shotgun (WGS) entry which is preliminary data.</text>
</comment>
<dbReference type="PANTHER" id="PTHR11566:SF131">
    <property type="entry name" value="GTPASE, PUTATIVE (AFU_ORTHOLOGUE AFUA_6G07630)-RELATED"/>
    <property type="match status" value="1"/>
</dbReference>
<dbReference type="GO" id="GO:0005874">
    <property type="term" value="C:microtubule"/>
    <property type="evidence" value="ECO:0007669"/>
    <property type="project" value="TreeGrafter"/>
</dbReference>
<evidence type="ECO:0000256" key="2">
    <source>
        <dbReference type="ARBA" id="ARBA00023134"/>
    </source>
</evidence>
<dbReference type="STRING" id="1231657.A0A1Y1ZMC2"/>
<feature type="compositionally biased region" description="Polar residues" evidence="3">
    <location>
        <begin position="1"/>
        <end position="11"/>
    </location>
</feature>
<dbReference type="InterPro" id="IPR022812">
    <property type="entry name" value="Dynamin"/>
</dbReference>
<dbReference type="Gene3D" id="1.20.120.1240">
    <property type="entry name" value="Dynamin, middle domain"/>
    <property type="match status" value="1"/>
</dbReference>
<gene>
    <name evidence="6" type="ORF">BCR34DRAFT_336733</name>
</gene>
<feature type="domain" description="Dynamin-type G" evidence="5">
    <location>
        <begin position="118"/>
        <end position="440"/>
    </location>
</feature>
<dbReference type="Pfam" id="PF00350">
    <property type="entry name" value="Dynamin_N"/>
    <property type="match status" value="1"/>
</dbReference>
<protein>
    <submittedName>
        <fullName evidence="6">p-loop containing nucleoside triphosphate hydrolase protein</fullName>
    </submittedName>
</protein>
<dbReference type="Pfam" id="PF01031">
    <property type="entry name" value="Dynamin_M"/>
    <property type="match status" value="1"/>
</dbReference>
<dbReference type="PRINTS" id="PR00195">
    <property type="entry name" value="DYNAMIN"/>
</dbReference>
<reference evidence="6 7" key="1">
    <citation type="submission" date="2016-07" db="EMBL/GenBank/DDBJ databases">
        <title>Pervasive Adenine N6-methylation of Active Genes in Fungi.</title>
        <authorList>
            <consortium name="DOE Joint Genome Institute"/>
            <person name="Mondo S.J."/>
            <person name="Dannebaum R.O."/>
            <person name="Kuo R.C."/>
            <person name="Labutti K."/>
            <person name="Haridas S."/>
            <person name="Kuo A."/>
            <person name="Salamov A."/>
            <person name="Ahrendt S.R."/>
            <person name="Lipzen A."/>
            <person name="Sullivan W."/>
            <person name="Andreopoulos W.B."/>
            <person name="Clum A."/>
            <person name="Lindquist E."/>
            <person name="Daum C."/>
            <person name="Ramamoorthy G.K."/>
            <person name="Gryganskyi A."/>
            <person name="Culley D."/>
            <person name="Magnuson J.K."/>
            <person name="James T.Y."/>
            <person name="O'Malley M.A."/>
            <person name="Stajich J.E."/>
            <person name="Spatafora J.W."/>
            <person name="Visel A."/>
            <person name="Grigoriev I.V."/>
        </authorList>
    </citation>
    <scope>NUCLEOTIDE SEQUENCE [LARGE SCALE GENOMIC DNA]</scope>
    <source>
        <strain evidence="6 7">CBS 115471</strain>
    </source>
</reference>
<feature type="region of interest" description="Disordered" evidence="3">
    <location>
        <begin position="1"/>
        <end position="87"/>
    </location>
</feature>
<accession>A0A1Y1ZMC2</accession>
<dbReference type="PROSITE" id="PS51718">
    <property type="entry name" value="G_DYNAMIN_2"/>
    <property type="match status" value="1"/>
</dbReference>
<dbReference type="GO" id="GO:0008017">
    <property type="term" value="F:microtubule binding"/>
    <property type="evidence" value="ECO:0007669"/>
    <property type="project" value="TreeGrafter"/>
</dbReference>
<dbReference type="GO" id="GO:0031623">
    <property type="term" value="P:receptor internalization"/>
    <property type="evidence" value="ECO:0007669"/>
    <property type="project" value="TreeGrafter"/>
</dbReference>
<dbReference type="InterPro" id="IPR003130">
    <property type="entry name" value="GED"/>
</dbReference>
<dbReference type="OrthoDB" id="5061070at2759"/>
<name>A0A1Y1ZMC2_9PLEO</name>
<dbReference type="GO" id="GO:0005737">
    <property type="term" value="C:cytoplasm"/>
    <property type="evidence" value="ECO:0007669"/>
    <property type="project" value="TreeGrafter"/>
</dbReference>
<dbReference type="Pfam" id="PF02212">
    <property type="entry name" value="GED"/>
    <property type="match status" value="1"/>
</dbReference>
<evidence type="ECO:0000313" key="7">
    <source>
        <dbReference type="Proteomes" id="UP000193144"/>
    </source>
</evidence>